<dbReference type="Proteomes" id="UP000614200">
    <property type="component" value="Unassembled WGS sequence"/>
</dbReference>
<sequence length="58" mass="6905">MVPYKIMTDGIVQIDENKDKTLLIYSIYVENHVSSYFQTITIKKIDNSYRIDLIEYDI</sequence>
<evidence type="ECO:0000313" key="2">
    <source>
        <dbReference type="Proteomes" id="UP000614200"/>
    </source>
</evidence>
<reference evidence="1 2" key="1">
    <citation type="submission" date="2020-11" db="EMBL/GenBank/DDBJ databases">
        <title>Fusibacter basophilias sp. nov.</title>
        <authorList>
            <person name="Qiu D."/>
        </authorList>
    </citation>
    <scope>NUCLEOTIDE SEQUENCE [LARGE SCALE GENOMIC DNA]</scope>
    <source>
        <strain evidence="1 2">Q10-2</strain>
    </source>
</reference>
<proteinExistence type="predicted"/>
<evidence type="ECO:0000313" key="1">
    <source>
        <dbReference type="EMBL" id="MBF4695316.1"/>
    </source>
</evidence>
<comment type="caution">
    <text evidence="1">The sequence shown here is derived from an EMBL/GenBank/DDBJ whole genome shotgun (WGS) entry which is preliminary data.</text>
</comment>
<gene>
    <name evidence="1" type="ORF">ISU02_19660</name>
</gene>
<organism evidence="1 2">
    <name type="scientific">Fusibacter ferrireducens</name>
    <dbReference type="NCBI Taxonomy" id="2785058"/>
    <lineage>
        <taxon>Bacteria</taxon>
        <taxon>Bacillati</taxon>
        <taxon>Bacillota</taxon>
        <taxon>Clostridia</taxon>
        <taxon>Eubacteriales</taxon>
        <taxon>Eubacteriales Family XII. Incertae Sedis</taxon>
        <taxon>Fusibacter</taxon>
    </lineage>
</organism>
<protein>
    <submittedName>
        <fullName evidence="1">Uncharacterized protein</fullName>
    </submittedName>
</protein>
<dbReference type="EMBL" id="JADKNH010000014">
    <property type="protein sequence ID" value="MBF4695316.1"/>
    <property type="molecule type" value="Genomic_DNA"/>
</dbReference>
<keyword evidence="2" id="KW-1185">Reference proteome</keyword>
<name>A0ABR9ZY66_9FIRM</name>
<accession>A0ABR9ZY66</accession>